<organism evidence="1 2">
    <name type="scientific">Papaver nudicaule</name>
    <name type="common">Iceland poppy</name>
    <dbReference type="NCBI Taxonomy" id="74823"/>
    <lineage>
        <taxon>Eukaryota</taxon>
        <taxon>Viridiplantae</taxon>
        <taxon>Streptophyta</taxon>
        <taxon>Embryophyta</taxon>
        <taxon>Tracheophyta</taxon>
        <taxon>Spermatophyta</taxon>
        <taxon>Magnoliopsida</taxon>
        <taxon>Ranunculales</taxon>
        <taxon>Papaveraceae</taxon>
        <taxon>Papaveroideae</taxon>
        <taxon>Papaver</taxon>
    </lineage>
</organism>
<dbReference type="InterPro" id="IPR039298">
    <property type="entry name" value="ACOT13"/>
</dbReference>
<proteinExistence type="predicted"/>
<dbReference type="Gene3D" id="3.10.129.10">
    <property type="entry name" value="Hotdog Thioesterase"/>
    <property type="match status" value="1"/>
</dbReference>
<dbReference type="GO" id="GO:0047617">
    <property type="term" value="F:fatty acyl-CoA hydrolase activity"/>
    <property type="evidence" value="ECO:0007669"/>
    <property type="project" value="InterPro"/>
</dbReference>
<dbReference type="PANTHER" id="PTHR21660">
    <property type="entry name" value="THIOESTERASE SUPERFAMILY MEMBER-RELATED"/>
    <property type="match status" value="1"/>
</dbReference>
<comment type="caution">
    <text evidence="1">The sequence shown here is derived from an EMBL/GenBank/DDBJ whole genome shotgun (WGS) entry which is preliminary data.</text>
</comment>
<dbReference type="InterPro" id="IPR029069">
    <property type="entry name" value="HotDog_dom_sf"/>
</dbReference>
<dbReference type="EMBL" id="JAJJMA010034228">
    <property type="protein sequence ID" value="MCL7024415.1"/>
    <property type="molecule type" value="Genomic_DNA"/>
</dbReference>
<evidence type="ECO:0008006" key="3">
    <source>
        <dbReference type="Google" id="ProtNLM"/>
    </source>
</evidence>
<keyword evidence="2" id="KW-1185">Reference proteome</keyword>
<dbReference type="Proteomes" id="UP001177140">
    <property type="component" value="Unassembled WGS sequence"/>
</dbReference>
<gene>
    <name evidence="1" type="ORF">MKW94_024960</name>
</gene>
<dbReference type="PANTHER" id="PTHR21660:SF12">
    <property type="entry name" value="OS07G0462700 PROTEIN"/>
    <property type="match status" value="1"/>
</dbReference>
<evidence type="ECO:0000313" key="1">
    <source>
        <dbReference type="EMBL" id="MCL7024415.1"/>
    </source>
</evidence>
<protein>
    <recommendedName>
        <fullName evidence="3">Thioesterase domain-containing protein</fullName>
    </recommendedName>
</protein>
<dbReference type="AlphaFoldDB" id="A0AA41RWQ3"/>
<evidence type="ECO:0000313" key="2">
    <source>
        <dbReference type="Proteomes" id="UP001177140"/>
    </source>
</evidence>
<sequence>MASPSTTSPLTFSNAKHSRNSKLITAYAFENPSEGFEKKGLISVMMKDLLKVDRIEHGRVICTLTVTTTVTNGCGTLHGGAVAVAAKMAAFACARTVVSDRELLLGELSTSDLSAADTNVELEIDGCVVRSCRNMTTTFIEFRVKETKKLVYTARAIFFTAPVSNL</sequence>
<dbReference type="SUPFAM" id="SSF54637">
    <property type="entry name" value="Thioesterase/thiol ester dehydrase-isomerase"/>
    <property type="match status" value="1"/>
</dbReference>
<accession>A0AA41RWQ3</accession>
<reference evidence="1" key="1">
    <citation type="submission" date="2022-03" db="EMBL/GenBank/DDBJ databases">
        <title>A functionally conserved STORR gene fusion in Papaver species that diverged 16.8 million years ago.</title>
        <authorList>
            <person name="Catania T."/>
        </authorList>
    </citation>
    <scope>NUCLEOTIDE SEQUENCE</scope>
    <source>
        <strain evidence="1">S-191538</strain>
    </source>
</reference>
<name>A0AA41RWQ3_PAPNU</name>